<dbReference type="NCBIfam" id="NF002878">
    <property type="entry name" value="PRK03321.1"/>
    <property type="match status" value="1"/>
</dbReference>
<comment type="subunit">
    <text evidence="2 6">Homodimer.</text>
</comment>
<dbReference type="InterPro" id="IPR024892">
    <property type="entry name" value="ArAT"/>
</dbReference>
<dbReference type="InterPro" id="IPR005861">
    <property type="entry name" value="HisP_aminotrans"/>
</dbReference>
<dbReference type="Proteomes" id="UP001164305">
    <property type="component" value="Chromosome"/>
</dbReference>
<sequence>MTAQNPSENIRLRATLASLPPYVPGRPAADDDLVRYKVSSNESPFPALPAVRDALIAQIDGINRYPDMGAVALREELGRMHHVDPAQIVVSTGSVAVTGDLVRALVDQGDDVVFPWRSFEAYPILVGSHGGVGVGVPLGADHALDLDALADAIGERTRLVLLCTPNNPTGPALTAEQIEGFLARVPDTVVVAIDEAYREFLDPEIAPDTGAIFAAHPNVVLLRTFSKIHGIAGLRIGYAVAHPRLARALSQVTLPFGAATLAQAAALACLRPAARAELEQRAALIRAERHRVLAALRAQGWEVPDSQGNFVYLPLGGRSQEFAAFADARGLVVRAYGEDGVRITIAETEANDRLLEIAEDWRSPAS</sequence>
<dbReference type="InterPro" id="IPR015421">
    <property type="entry name" value="PyrdxlP-dep_Trfase_major"/>
</dbReference>
<evidence type="ECO:0000313" key="8">
    <source>
        <dbReference type="EMBL" id="UYG18019.1"/>
    </source>
</evidence>
<dbReference type="HAMAP" id="MF_01023">
    <property type="entry name" value="HisC_aminotrans_2"/>
    <property type="match status" value="1"/>
</dbReference>
<name>A0ABY6G5W1_9MICO</name>
<feature type="domain" description="Aminotransferase class I/classII large" evidence="7">
    <location>
        <begin position="38"/>
        <end position="354"/>
    </location>
</feature>
<evidence type="ECO:0000256" key="5">
    <source>
        <dbReference type="ARBA" id="ARBA00022898"/>
    </source>
</evidence>
<dbReference type="RefSeq" id="WP_263595225.1">
    <property type="nucleotide sequence ID" value="NZ_CP107020.1"/>
</dbReference>
<feature type="modified residue" description="N6-(pyridoxal phosphate)lysine" evidence="6">
    <location>
        <position position="227"/>
    </location>
</feature>
<comment type="similarity">
    <text evidence="6">Belongs to the class-II pyridoxal-phosphate-dependent aminotransferase family. Histidinol-phosphate aminotransferase subfamily.</text>
</comment>
<dbReference type="PANTHER" id="PTHR43643:SF3">
    <property type="entry name" value="HISTIDINOL-PHOSPHATE AMINOTRANSFERASE"/>
    <property type="match status" value="1"/>
</dbReference>
<dbReference type="GO" id="GO:0004400">
    <property type="term" value="F:histidinol-phosphate transaminase activity"/>
    <property type="evidence" value="ECO:0007669"/>
    <property type="project" value="UniProtKB-EC"/>
</dbReference>
<evidence type="ECO:0000313" key="9">
    <source>
        <dbReference type="Proteomes" id="UP001164305"/>
    </source>
</evidence>
<evidence type="ECO:0000256" key="1">
    <source>
        <dbReference type="ARBA" id="ARBA00001933"/>
    </source>
</evidence>
<comment type="pathway">
    <text evidence="6">Amino-acid biosynthesis; L-histidine biosynthesis; L-histidine from 5-phospho-alpha-D-ribose 1-diphosphate: step 7/9.</text>
</comment>
<keyword evidence="6" id="KW-0368">Histidine biosynthesis</keyword>
<dbReference type="Pfam" id="PF00155">
    <property type="entry name" value="Aminotran_1_2"/>
    <property type="match status" value="1"/>
</dbReference>
<dbReference type="CDD" id="cd00609">
    <property type="entry name" value="AAT_like"/>
    <property type="match status" value="1"/>
</dbReference>
<protein>
    <recommendedName>
        <fullName evidence="6">Histidinol-phosphate aminotransferase</fullName>
        <ecNumber evidence="6">2.6.1.9</ecNumber>
    </recommendedName>
    <alternativeName>
        <fullName evidence="6">Imidazole acetol-phosphate transaminase</fullName>
    </alternativeName>
</protein>
<reference evidence="8" key="1">
    <citation type="submission" date="2022-10" db="EMBL/GenBank/DDBJ databases">
        <title>Whole-Genome Sequencing of Brachybacterium huguangmaarense BRM-3, Isolated from Betula schmidtii.</title>
        <authorList>
            <person name="Haam D."/>
        </authorList>
    </citation>
    <scope>NUCLEOTIDE SEQUENCE</scope>
    <source>
        <strain evidence="8">BRM-3</strain>
    </source>
</reference>
<dbReference type="Gene3D" id="3.90.1150.10">
    <property type="entry name" value="Aspartate Aminotransferase, domain 1"/>
    <property type="match status" value="1"/>
</dbReference>
<evidence type="ECO:0000256" key="3">
    <source>
        <dbReference type="ARBA" id="ARBA00022576"/>
    </source>
</evidence>
<dbReference type="InterPro" id="IPR015424">
    <property type="entry name" value="PyrdxlP-dep_Trfase"/>
</dbReference>
<keyword evidence="3 6" id="KW-0032">Aminotransferase</keyword>
<evidence type="ECO:0000256" key="4">
    <source>
        <dbReference type="ARBA" id="ARBA00022679"/>
    </source>
</evidence>
<proteinExistence type="inferred from homology"/>
<evidence type="ECO:0000259" key="7">
    <source>
        <dbReference type="Pfam" id="PF00155"/>
    </source>
</evidence>
<dbReference type="Gene3D" id="3.40.640.10">
    <property type="entry name" value="Type I PLP-dependent aspartate aminotransferase-like (Major domain)"/>
    <property type="match status" value="1"/>
</dbReference>
<accession>A0ABY6G5W1</accession>
<dbReference type="InterPro" id="IPR050106">
    <property type="entry name" value="HistidinolP_aminotransfase"/>
</dbReference>
<evidence type="ECO:0000256" key="6">
    <source>
        <dbReference type="HAMAP-Rule" id="MF_01023"/>
    </source>
</evidence>
<dbReference type="InterPro" id="IPR004839">
    <property type="entry name" value="Aminotransferase_I/II_large"/>
</dbReference>
<keyword evidence="5 6" id="KW-0663">Pyridoxal phosphate</keyword>
<keyword evidence="9" id="KW-1185">Reference proteome</keyword>
<comment type="cofactor">
    <cofactor evidence="1 6">
        <name>pyridoxal 5'-phosphate</name>
        <dbReference type="ChEBI" id="CHEBI:597326"/>
    </cofactor>
</comment>
<comment type="catalytic activity">
    <reaction evidence="6">
        <text>L-histidinol phosphate + 2-oxoglutarate = 3-(imidazol-4-yl)-2-oxopropyl phosphate + L-glutamate</text>
        <dbReference type="Rhea" id="RHEA:23744"/>
        <dbReference type="ChEBI" id="CHEBI:16810"/>
        <dbReference type="ChEBI" id="CHEBI:29985"/>
        <dbReference type="ChEBI" id="CHEBI:57766"/>
        <dbReference type="ChEBI" id="CHEBI:57980"/>
        <dbReference type="EC" id="2.6.1.9"/>
    </reaction>
</comment>
<dbReference type="EMBL" id="CP107020">
    <property type="protein sequence ID" value="UYG18019.1"/>
    <property type="molecule type" value="Genomic_DNA"/>
</dbReference>
<dbReference type="SUPFAM" id="SSF53383">
    <property type="entry name" value="PLP-dependent transferases"/>
    <property type="match status" value="1"/>
</dbReference>
<dbReference type="InterPro" id="IPR015422">
    <property type="entry name" value="PyrdxlP-dep_Trfase_small"/>
</dbReference>
<dbReference type="EC" id="2.6.1.9" evidence="6"/>
<dbReference type="PANTHER" id="PTHR43643">
    <property type="entry name" value="HISTIDINOL-PHOSPHATE AMINOTRANSFERASE 2"/>
    <property type="match status" value="1"/>
</dbReference>
<keyword evidence="4 6" id="KW-0808">Transferase</keyword>
<keyword evidence="6" id="KW-0028">Amino-acid biosynthesis</keyword>
<organism evidence="8 9">
    <name type="scientific">Brachybacterium huguangmaarense</name>
    <dbReference type="NCBI Taxonomy" id="1652028"/>
    <lineage>
        <taxon>Bacteria</taxon>
        <taxon>Bacillati</taxon>
        <taxon>Actinomycetota</taxon>
        <taxon>Actinomycetes</taxon>
        <taxon>Micrococcales</taxon>
        <taxon>Dermabacteraceae</taxon>
        <taxon>Brachybacterium</taxon>
    </lineage>
</organism>
<evidence type="ECO:0000256" key="2">
    <source>
        <dbReference type="ARBA" id="ARBA00011738"/>
    </source>
</evidence>
<gene>
    <name evidence="6" type="primary">hisC</name>
    <name evidence="8" type="ORF">BRM3_06280</name>
</gene>